<feature type="transmembrane region" description="Helical" evidence="2">
    <location>
        <begin position="61"/>
        <end position="87"/>
    </location>
</feature>
<gene>
    <name evidence="3" type="ORF">BDV96DRAFT_643202</name>
</gene>
<dbReference type="Proteomes" id="UP000799770">
    <property type="component" value="Unassembled WGS sequence"/>
</dbReference>
<protein>
    <submittedName>
        <fullName evidence="3">Uncharacterized protein</fullName>
    </submittedName>
</protein>
<dbReference type="PANTHER" id="PTHR35394:SF5">
    <property type="entry name" value="DUF3176 DOMAIN-CONTAINING PROTEIN"/>
    <property type="match status" value="1"/>
</dbReference>
<feature type="transmembrane region" description="Helical" evidence="2">
    <location>
        <begin position="526"/>
        <end position="549"/>
    </location>
</feature>
<name>A0A6A5ZIF9_9PLEO</name>
<reference evidence="3" key="1">
    <citation type="journal article" date="2020" name="Stud. Mycol.">
        <title>101 Dothideomycetes genomes: a test case for predicting lifestyles and emergence of pathogens.</title>
        <authorList>
            <person name="Haridas S."/>
            <person name="Albert R."/>
            <person name="Binder M."/>
            <person name="Bloem J."/>
            <person name="Labutti K."/>
            <person name="Salamov A."/>
            <person name="Andreopoulos B."/>
            <person name="Baker S."/>
            <person name="Barry K."/>
            <person name="Bills G."/>
            <person name="Bluhm B."/>
            <person name="Cannon C."/>
            <person name="Castanera R."/>
            <person name="Culley D."/>
            <person name="Daum C."/>
            <person name="Ezra D."/>
            <person name="Gonzalez J."/>
            <person name="Henrissat B."/>
            <person name="Kuo A."/>
            <person name="Liang C."/>
            <person name="Lipzen A."/>
            <person name="Lutzoni F."/>
            <person name="Magnuson J."/>
            <person name="Mondo S."/>
            <person name="Nolan M."/>
            <person name="Ohm R."/>
            <person name="Pangilinan J."/>
            <person name="Park H.-J."/>
            <person name="Ramirez L."/>
            <person name="Alfaro M."/>
            <person name="Sun H."/>
            <person name="Tritt A."/>
            <person name="Yoshinaga Y."/>
            <person name="Zwiers L.-H."/>
            <person name="Turgeon B."/>
            <person name="Goodwin S."/>
            <person name="Spatafora J."/>
            <person name="Crous P."/>
            <person name="Grigoriev I."/>
        </authorList>
    </citation>
    <scope>NUCLEOTIDE SEQUENCE</scope>
    <source>
        <strain evidence="3">CBS 627.86</strain>
    </source>
</reference>
<feature type="transmembrane region" description="Helical" evidence="2">
    <location>
        <begin position="30"/>
        <end position="49"/>
    </location>
</feature>
<sequence length="676" mass="75700">MTSSKSKMRRRIVDDISYLLKDSWWPEVQAIFTAWLALAVIFFLLGYYFNKTPFVWHGVSLNTWVSIFSTIMKSLLLFTVSACLSQWKYISFSQKRRKLIDFDLYDGASRGPNGSVSLLWSMQLRSFASIGAIITIISLAIDPFVQQVIGQGQIQKLDIATTIPRATRYAKGAQHRLMGRGTVAAAVVPTIDFSLQSAITAGLTQTKDDISQQTKFKCPGSRCFWDPYLSFGVSSECRDISNSLTNQTIRAGNQSLQGVEFGFSTQRNTTPTHNYNVFVVPNNLYIDDYSTYKVDMVTYATSNRSDTVNFKSNKTLLWSLTVIKRKTDNRPASVQDFEAMECGLSYTIQNISSQVINTTLVEDATVLPVVLTNGSYAPEDGSESDFPDSLWNTTVYYPRNELQLAGNGTKFNISWAAINSIGDFLNTTFVRSQGRQLSATGFYIKDPPQQTTEQHSGGDNGPSSDHDTDSGPQFQPTVMQQIYNTDSIPAMFEALATSMSVNFRTNDANNALALGSMAVTVYKVRWGWITLPLLSVWAGTVFLAVTMYYTMRDEVPLWKSSALAILKVGERTGDTLEREDTIAGMENKAEKTKLLLGGSERRPLLRDGESSSVQFEDDTALRRSRSTRSKEKRSNGEEDNASFISLPLDDGRFSETLPRFSWEREDGDRLEERFQD</sequence>
<proteinExistence type="predicted"/>
<evidence type="ECO:0000256" key="2">
    <source>
        <dbReference type="SAM" id="Phobius"/>
    </source>
</evidence>
<keyword evidence="2" id="KW-0472">Membrane</keyword>
<dbReference type="OrthoDB" id="5376804at2759"/>
<evidence type="ECO:0000313" key="4">
    <source>
        <dbReference type="Proteomes" id="UP000799770"/>
    </source>
</evidence>
<dbReference type="PANTHER" id="PTHR35394">
    <property type="entry name" value="DUF3176 DOMAIN-CONTAINING PROTEIN"/>
    <property type="match status" value="1"/>
</dbReference>
<keyword evidence="2" id="KW-1133">Transmembrane helix</keyword>
<feature type="compositionally biased region" description="Polar residues" evidence="1">
    <location>
        <begin position="448"/>
        <end position="463"/>
    </location>
</feature>
<dbReference type="Pfam" id="PF11374">
    <property type="entry name" value="DUF3176"/>
    <property type="match status" value="1"/>
</dbReference>
<organism evidence="3 4">
    <name type="scientific">Lophiotrema nucula</name>
    <dbReference type="NCBI Taxonomy" id="690887"/>
    <lineage>
        <taxon>Eukaryota</taxon>
        <taxon>Fungi</taxon>
        <taxon>Dikarya</taxon>
        <taxon>Ascomycota</taxon>
        <taxon>Pezizomycotina</taxon>
        <taxon>Dothideomycetes</taxon>
        <taxon>Pleosporomycetidae</taxon>
        <taxon>Pleosporales</taxon>
        <taxon>Lophiotremataceae</taxon>
        <taxon>Lophiotrema</taxon>
    </lineage>
</organism>
<dbReference type="AlphaFoldDB" id="A0A6A5ZIF9"/>
<feature type="region of interest" description="Disordered" evidence="1">
    <location>
        <begin position="602"/>
        <end position="653"/>
    </location>
</feature>
<accession>A0A6A5ZIF9</accession>
<keyword evidence="2" id="KW-0812">Transmembrane</keyword>
<dbReference type="InterPro" id="IPR021514">
    <property type="entry name" value="DUF3176"/>
</dbReference>
<evidence type="ECO:0000313" key="3">
    <source>
        <dbReference type="EMBL" id="KAF2119045.1"/>
    </source>
</evidence>
<dbReference type="EMBL" id="ML977316">
    <property type="protein sequence ID" value="KAF2119045.1"/>
    <property type="molecule type" value="Genomic_DNA"/>
</dbReference>
<keyword evidence="4" id="KW-1185">Reference proteome</keyword>
<feature type="region of interest" description="Disordered" evidence="1">
    <location>
        <begin position="442"/>
        <end position="475"/>
    </location>
</feature>
<evidence type="ECO:0000256" key="1">
    <source>
        <dbReference type="SAM" id="MobiDB-lite"/>
    </source>
</evidence>
<feature type="transmembrane region" description="Helical" evidence="2">
    <location>
        <begin position="127"/>
        <end position="145"/>
    </location>
</feature>